<reference evidence="1 2" key="1">
    <citation type="submission" date="2022-11" db="EMBL/GenBank/DDBJ databases">
        <title>Genome sequencing of Acetobacter type strain.</title>
        <authorList>
            <person name="Heo J."/>
            <person name="Lee D."/>
            <person name="Han B.-H."/>
            <person name="Hong S.-B."/>
            <person name="Kwon S.-W."/>
        </authorList>
    </citation>
    <scope>NUCLEOTIDE SEQUENCE [LARGE SCALE GENOMIC DNA]</scope>
    <source>
        <strain evidence="1 2">KACC 21251</strain>
    </source>
</reference>
<comment type="caution">
    <text evidence="1">The sequence shown here is derived from an EMBL/GenBank/DDBJ whole genome shotgun (WGS) entry which is preliminary data.</text>
</comment>
<gene>
    <name evidence="1" type="ORF">OQ252_10970</name>
</gene>
<keyword evidence="2" id="KW-1185">Reference proteome</keyword>
<sequence>MNLHADRVHHDEATMPRHLFRALATSSDRNTQNWGAEDACVTPRWLSVSV</sequence>
<protein>
    <recommendedName>
        <fullName evidence="3">Transposase</fullName>
    </recommendedName>
</protein>
<accession>A0ABT3Q9E8</accession>
<evidence type="ECO:0000313" key="2">
    <source>
        <dbReference type="Proteomes" id="UP001526446"/>
    </source>
</evidence>
<evidence type="ECO:0008006" key="3">
    <source>
        <dbReference type="Google" id="ProtNLM"/>
    </source>
</evidence>
<dbReference type="EMBL" id="JAPIUX010000017">
    <property type="protein sequence ID" value="MCX2561912.1"/>
    <property type="molecule type" value="Genomic_DNA"/>
</dbReference>
<evidence type="ECO:0000313" key="1">
    <source>
        <dbReference type="EMBL" id="MCX2561912.1"/>
    </source>
</evidence>
<name>A0ABT3Q9E8_9PROT</name>
<dbReference type="RefSeq" id="WP_166122905.1">
    <property type="nucleotide sequence ID" value="NZ_JAPIUX010000017.1"/>
</dbReference>
<proteinExistence type="predicted"/>
<organism evidence="1 2">
    <name type="scientific">Acetobacter farinalis</name>
    <dbReference type="NCBI Taxonomy" id="1260984"/>
    <lineage>
        <taxon>Bacteria</taxon>
        <taxon>Pseudomonadati</taxon>
        <taxon>Pseudomonadota</taxon>
        <taxon>Alphaproteobacteria</taxon>
        <taxon>Acetobacterales</taxon>
        <taxon>Acetobacteraceae</taxon>
        <taxon>Acetobacter</taxon>
    </lineage>
</organism>
<dbReference type="Proteomes" id="UP001526446">
    <property type="component" value="Unassembled WGS sequence"/>
</dbReference>